<dbReference type="Pfam" id="PF21810">
    <property type="entry name" value="DUF6880"/>
    <property type="match status" value="1"/>
</dbReference>
<evidence type="ECO:0000313" key="1">
    <source>
        <dbReference type="EMBL" id="MEE3851809.1"/>
    </source>
</evidence>
<dbReference type="InterPro" id="IPR049245">
    <property type="entry name" value="DUF6880"/>
</dbReference>
<organism evidence="1 2">
    <name type="scientific">Gordonia sesuvii</name>
    <dbReference type="NCBI Taxonomy" id="3116777"/>
    <lineage>
        <taxon>Bacteria</taxon>
        <taxon>Bacillati</taxon>
        <taxon>Actinomycetota</taxon>
        <taxon>Actinomycetes</taxon>
        <taxon>Mycobacteriales</taxon>
        <taxon>Gordoniaceae</taxon>
        <taxon>Gordonia</taxon>
    </lineage>
</organism>
<protein>
    <recommendedName>
        <fullName evidence="3">Gll2284 protein</fullName>
    </recommendedName>
</protein>
<name>A0ABU7MFB2_9ACTN</name>
<dbReference type="RefSeq" id="WP_330433517.1">
    <property type="nucleotide sequence ID" value="NZ_JAZDUF010000004.1"/>
</dbReference>
<reference evidence="1 2" key="1">
    <citation type="submission" date="2024-01" db="EMBL/GenBank/DDBJ databases">
        <title>Draft genome sequence of Gordonia sp. LSe1-13.</title>
        <authorList>
            <person name="Suphannarot A."/>
            <person name="Mingma R."/>
        </authorList>
    </citation>
    <scope>NUCLEOTIDE SEQUENCE [LARGE SCALE GENOMIC DNA]</scope>
    <source>
        <strain evidence="1 2">LSe1-13</strain>
    </source>
</reference>
<comment type="caution">
    <text evidence="1">The sequence shown here is derived from an EMBL/GenBank/DDBJ whole genome shotgun (WGS) entry which is preliminary data.</text>
</comment>
<evidence type="ECO:0008006" key="3">
    <source>
        <dbReference type="Google" id="ProtNLM"/>
    </source>
</evidence>
<keyword evidence="2" id="KW-1185">Reference proteome</keyword>
<accession>A0ABU7MFB2</accession>
<evidence type="ECO:0000313" key="2">
    <source>
        <dbReference type="Proteomes" id="UP001347146"/>
    </source>
</evidence>
<sequence length="406" mass="45812">MADLADDVLPLIRTRADLHTWRASNAHGAQMHEGVDLLREAADQGNPAEAFAVTQKALASALKVIMRADDSSGIIGDAVRDLLDLHADLSGPAAPPPAKLVDWMIKFQFHNDCDFFTLDPVRYAPALGDVGMARYRRRLDEIRAGLEPLPDDWRTSFRHELFTLDHNDRRLAVLDRDADAVIRTHARDQRVAAWLDDTAKALAEIDEYDRAIDWAQRATEFDRGHQSLTASETWCALVAAHRPDELLATRLAVFRRFPSSSTAARLYDTAGDDWDSLQDEVTTTLNTRPRDAVLFSLNTLRDPRRAWAQAHDLSLTDGALWLDLIKKYEKIDRLAVLGPLTDLVYAELETAGAGHYQAAARHLVRMRRLANGTDRAHEVDTFIVQLRDIHRNRPRLQQEFDRAGLR</sequence>
<dbReference type="Proteomes" id="UP001347146">
    <property type="component" value="Unassembled WGS sequence"/>
</dbReference>
<gene>
    <name evidence="1" type="ORF">VZC37_15810</name>
</gene>
<proteinExistence type="predicted"/>
<dbReference type="EMBL" id="JAZDUF010000004">
    <property type="protein sequence ID" value="MEE3851809.1"/>
    <property type="molecule type" value="Genomic_DNA"/>
</dbReference>